<dbReference type="AlphaFoldDB" id="A0A1G2MDD7"/>
<name>A0A1G2MDD7_9BACT</name>
<comment type="similarity">
    <text evidence="2">Belongs to the transketolase family.</text>
</comment>
<protein>
    <submittedName>
        <fullName evidence="5">Transketolase</fullName>
    </submittedName>
</protein>
<accession>A0A1G2MDD7</accession>
<dbReference type="InterPro" id="IPR029061">
    <property type="entry name" value="THDP-binding"/>
</dbReference>
<organism evidence="5 6">
    <name type="scientific">Candidatus Taylorbacteria bacterium RIFCSPHIGHO2_02_49_25</name>
    <dbReference type="NCBI Taxonomy" id="1802305"/>
    <lineage>
        <taxon>Bacteria</taxon>
        <taxon>Candidatus Tayloriibacteriota</taxon>
    </lineage>
</organism>
<feature type="domain" description="Transketolase N-terminal" evidence="4">
    <location>
        <begin position="15"/>
        <end position="284"/>
    </location>
</feature>
<dbReference type="Pfam" id="PF00456">
    <property type="entry name" value="Transketolase_N"/>
    <property type="match status" value="1"/>
</dbReference>
<comment type="caution">
    <text evidence="5">The sequence shown here is derived from an EMBL/GenBank/DDBJ whole genome shotgun (WGS) entry which is preliminary data.</text>
</comment>
<evidence type="ECO:0000313" key="5">
    <source>
        <dbReference type="EMBL" id="OHA21149.1"/>
    </source>
</evidence>
<dbReference type="CDD" id="cd02012">
    <property type="entry name" value="TPP_TK"/>
    <property type="match status" value="1"/>
</dbReference>
<dbReference type="PANTHER" id="PTHR47514">
    <property type="entry name" value="TRANSKETOLASE N-TERMINAL SECTION-RELATED"/>
    <property type="match status" value="1"/>
</dbReference>
<sequence length="304" mass="33700">MGNLNDKKILELQLQANAIRITLIEALVEAGSGHTAGPLGMADIFTYLYFHELRHDPKNPAWPERDRLVLSNGHICPVLYSTMAHAGYFDKDGVEQYKKGLRKFGAPFQGHPHREYFPALETSSGPLGSGLSQAVGMALAERIDFNQGRALDRGKGATFGNKFFYCLMSDGELDAGNSWEGAMLAGKERLGNLIAFIDRNNIQIDGFTEDIMPLEPLSDKWQAFNWHVIEVNGHDFADIHRAVGEAKAEFDKPSVIIANTIPGKGVPEFERKYEWHGKPPNKEEGEKALAELRTLGGKIKSEHA</sequence>
<dbReference type="PANTHER" id="PTHR47514:SF1">
    <property type="entry name" value="TRANSKETOLASE N-TERMINAL SECTION-RELATED"/>
    <property type="match status" value="1"/>
</dbReference>
<evidence type="ECO:0000256" key="2">
    <source>
        <dbReference type="ARBA" id="ARBA00007131"/>
    </source>
</evidence>
<evidence type="ECO:0000259" key="4">
    <source>
        <dbReference type="Pfam" id="PF00456"/>
    </source>
</evidence>
<proteinExistence type="inferred from homology"/>
<dbReference type="InterPro" id="IPR005474">
    <property type="entry name" value="Transketolase_N"/>
</dbReference>
<gene>
    <name evidence="5" type="ORF">A2W52_00705</name>
</gene>
<evidence type="ECO:0000313" key="6">
    <source>
        <dbReference type="Proteomes" id="UP000176493"/>
    </source>
</evidence>
<reference evidence="5 6" key="1">
    <citation type="journal article" date="2016" name="Nat. Commun.">
        <title>Thousands of microbial genomes shed light on interconnected biogeochemical processes in an aquifer system.</title>
        <authorList>
            <person name="Anantharaman K."/>
            <person name="Brown C.T."/>
            <person name="Hug L.A."/>
            <person name="Sharon I."/>
            <person name="Castelle C.J."/>
            <person name="Probst A.J."/>
            <person name="Thomas B.C."/>
            <person name="Singh A."/>
            <person name="Wilkins M.J."/>
            <person name="Karaoz U."/>
            <person name="Brodie E.L."/>
            <person name="Williams K.H."/>
            <person name="Hubbard S.S."/>
            <person name="Banfield J.F."/>
        </authorList>
    </citation>
    <scope>NUCLEOTIDE SEQUENCE [LARGE SCALE GENOMIC DNA]</scope>
</reference>
<dbReference type="Proteomes" id="UP000176493">
    <property type="component" value="Unassembled WGS sequence"/>
</dbReference>
<keyword evidence="3" id="KW-0786">Thiamine pyrophosphate</keyword>
<evidence type="ECO:0000256" key="3">
    <source>
        <dbReference type="ARBA" id="ARBA00023052"/>
    </source>
</evidence>
<comment type="cofactor">
    <cofactor evidence="1">
        <name>thiamine diphosphate</name>
        <dbReference type="ChEBI" id="CHEBI:58937"/>
    </cofactor>
</comment>
<dbReference type="EMBL" id="MHRJ01000051">
    <property type="protein sequence ID" value="OHA21149.1"/>
    <property type="molecule type" value="Genomic_DNA"/>
</dbReference>
<evidence type="ECO:0000256" key="1">
    <source>
        <dbReference type="ARBA" id="ARBA00001964"/>
    </source>
</evidence>
<dbReference type="SUPFAM" id="SSF52518">
    <property type="entry name" value="Thiamin diphosphate-binding fold (THDP-binding)"/>
    <property type="match status" value="1"/>
</dbReference>
<dbReference type="Gene3D" id="3.40.50.970">
    <property type="match status" value="1"/>
</dbReference>